<dbReference type="EMBL" id="CP033464">
    <property type="protein sequence ID" value="QDX93409.1"/>
    <property type="molecule type" value="Genomic_DNA"/>
</dbReference>
<evidence type="ECO:0000313" key="1">
    <source>
        <dbReference type="EMBL" id="QDX93409.1"/>
    </source>
</evidence>
<accession>A0A518V8X4</accession>
<organism evidence="1 2">
    <name type="scientific">Brevibacillus laterosporus</name>
    <name type="common">Bacillus laterosporus</name>
    <dbReference type="NCBI Taxonomy" id="1465"/>
    <lineage>
        <taxon>Bacteria</taxon>
        <taxon>Bacillati</taxon>
        <taxon>Bacillota</taxon>
        <taxon>Bacilli</taxon>
        <taxon>Bacillales</taxon>
        <taxon>Paenibacillaceae</taxon>
        <taxon>Brevibacillus</taxon>
    </lineage>
</organism>
<protein>
    <submittedName>
        <fullName evidence="1">Uncharacterized protein</fullName>
    </submittedName>
</protein>
<reference evidence="1 2" key="1">
    <citation type="submission" date="2018-11" db="EMBL/GenBank/DDBJ databases">
        <title>Phylogenetic determinants of toxin gene distribution in genomes of Brevibacillus laterosporus.</title>
        <authorList>
            <person name="Glare T.R."/>
            <person name="Durrant A."/>
            <person name="Berry C."/>
            <person name="Palma L."/>
            <person name="Ormskirk M."/>
            <person name="Cox M.O."/>
        </authorList>
    </citation>
    <scope>NUCLEOTIDE SEQUENCE [LARGE SCALE GENOMIC DNA]</scope>
    <source>
        <strain evidence="1 2">1821L</strain>
    </source>
</reference>
<dbReference type="OrthoDB" id="2460662at2"/>
<dbReference type="Proteomes" id="UP000319432">
    <property type="component" value="Chromosome"/>
</dbReference>
<name>A0A518V8X4_BRELA</name>
<evidence type="ECO:0000313" key="2">
    <source>
        <dbReference type="Proteomes" id="UP000319432"/>
    </source>
</evidence>
<gene>
    <name evidence="1" type="ORF">EEL30_14550</name>
</gene>
<proteinExistence type="predicted"/>
<dbReference type="AlphaFoldDB" id="A0A518V8X4"/>
<keyword evidence="2" id="KW-1185">Reference proteome</keyword>
<sequence length="84" mass="9470">MKQLAHSKLIKAAGWKIKDETGKVNHGVFFNGKPSINQNGNVQLKGELLYKNEGKQPKELTLTFDKAGKENSNVQWEVPIHLEK</sequence>